<keyword evidence="3" id="KW-0235">DNA replication</keyword>
<evidence type="ECO:0000256" key="4">
    <source>
        <dbReference type="ARBA" id="ARBA00023125"/>
    </source>
</evidence>
<dbReference type="GO" id="GO:0006270">
    <property type="term" value="P:DNA replication initiation"/>
    <property type="evidence" value="ECO:0007669"/>
    <property type="project" value="TreeGrafter"/>
</dbReference>
<evidence type="ECO:0000256" key="2">
    <source>
        <dbReference type="ARBA" id="ARBA00005334"/>
    </source>
</evidence>
<evidence type="ECO:0000313" key="9">
    <source>
        <dbReference type="EMBL" id="ODV65288.1"/>
    </source>
</evidence>
<evidence type="ECO:0000256" key="1">
    <source>
        <dbReference type="ARBA" id="ARBA00004123"/>
    </source>
</evidence>
<dbReference type="GeneID" id="30993617"/>
<keyword evidence="10" id="KW-1185">Reference proteome</keyword>
<evidence type="ECO:0000256" key="5">
    <source>
        <dbReference type="ARBA" id="ARBA00023242"/>
    </source>
</evidence>
<sequence>MVELPNHSGDEKDPHPTGEQAVEIKSELDFEVTQQDVENLKTQVIAQLINKTTNFPNLTKSPALIDQFNEVYHIFEHTVKDREGHSALVIGPRSSGKSAIVERALNDLLEKYKDEFIVIRLSAYLHSDDNIALREIARQLDYHSKKFNNDEDNETLTHKFEQRGISDTFNNILAILDDAPSNSKDSDQSLQSAAIIFVIDEFEKYTGNNKQALLYNLFDLSQTSSIPICILGISTKITTGELLEKRVKSRFSQRIISINRPKTVEEFWENAKLNLIVDDKLLGNEKYTHLWNEHINKLFNEKSFGQDLRSSSNLLKIVYQIYFTTKNFKEFNNNCIYPVSRLSIESPFLRDSDFTRYLSKQSTNNIQDIIKSLSTLELLLVIAAARFIERIDLQVINFNMAYKEYEDMMKLFNMASTTSNNATTNSYIDNIVLTNLKVTQKTWLSKVLKNSWETLYKLGVIIDVVTQSNELNAANNNINKNFIIEENKMVQLDVTLEELAQIMEDSTVFKKLTKL</sequence>
<dbReference type="RefSeq" id="XP_020074355.1">
    <property type="nucleotide sequence ID" value="XM_020219067.1"/>
</dbReference>
<dbReference type="InterPro" id="IPR032705">
    <property type="entry name" value="ORC4_C"/>
</dbReference>
<comment type="similarity">
    <text evidence="2">Belongs to the ORC4 family.</text>
</comment>
<feature type="region of interest" description="Disordered" evidence="6">
    <location>
        <begin position="1"/>
        <end position="20"/>
    </location>
</feature>
<dbReference type="AlphaFoldDB" id="A0A1E4RDE7"/>
<proteinExistence type="inferred from homology"/>
<name>A0A1E4RDE7_9ASCO</name>
<evidence type="ECO:0000256" key="3">
    <source>
        <dbReference type="ARBA" id="ARBA00022705"/>
    </source>
</evidence>
<comment type="subcellular location">
    <subcellularLocation>
        <location evidence="1">Nucleus</location>
    </subcellularLocation>
</comment>
<dbReference type="Pfam" id="PF13191">
    <property type="entry name" value="AAA_16"/>
    <property type="match status" value="1"/>
</dbReference>
<dbReference type="Proteomes" id="UP000095085">
    <property type="component" value="Unassembled WGS sequence"/>
</dbReference>
<dbReference type="STRING" id="984485.A0A1E4RDE7"/>
<evidence type="ECO:0000259" key="7">
    <source>
        <dbReference type="Pfam" id="PF13191"/>
    </source>
</evidence>
<dbReference type="GO" id="GO:0005664">
    <property type="term" value="C:nuclear origin of replication recognition complex"/>
    <property type="evidence" value="ECO:0007669"/>
    <property type="project" value="TreeGrafter"/>
</dbReference>
<reference evidence="10" key="1">
    <citation type="submission" date="2016-05" db="EMBL/GenBank/DDBJ databases">
        <title>Comparative genomics of biotechnologically important yeasts.</title>
        <authorList>
            <consortium name="DOE Joint Genome Institute"/>
            <person name="Riley R."/>
            <person name="Haridas S."/>
            <person name="Wolfe K.H."/>
            <person name="Lopes M.R."/>
            <person name="Hittinger C.T."/>
            <person name="Goker M."/>
            <person name="Salamov A."/>
            <person name="Wisecaver J."/>
            <person name="Long T.M."/>
            <person name="Aerts A.L."/>
            <person name="Barry K."/>
            <person name="Choi C."/>
            <person name="Clum A."/>
            <person name="Coughlan A.Y."/>
            <person name="Deshpande S."/>
            <person name="Douglass A.P."/>
            <person name="Hanson S.J."/>
            <person name="Klenk H.-P."/>
            <person name="Labutti K."/>
            <person name="Lapidus A."/>
            <person name="Lindquist E."/>
            <person name="Lipzen A."/>
            <person name="Meier-Kolthoff J.P."/>
            <person name="Ohm R.A."/>
            <person name="Otillar R.P."/>
            <person name="Pangilinan J."/>
            <person name="Peng Y."/>
            <person name="Rokas A."/>
            <person name="Rosa C.A."/>
            <person name="Scheuner C."/>
            <person name="Sibirny A.A."/>
            <person name="Slot J.C."/>
            <person name="Stielow J.B."/>
            <person name="Sun H."/>
            <person name="Kurtzman C.P."/>
            <person name="Blackwell M."/>
            <person name="Grigoriev I.V."/>
            <person name="Jeffries T.W."/>
        </authorList>
    </citation>
    <scope>NUCLEOTIDE SEQUENCE [LARGE SCALE GENOMIC DNA]</scope>
    <source>
        <strain evidence="10">NRRL Y-1933</strain>
    </source>
</reference>
<accession>A0A1E4RDE7</accession>
<dbReference type="InterPro" id="IPR041664">
    <property type="entry name" value="AAA_16"/>
</dbReference>
<dbReference type="InterPro" id="IPR027417">
    <property type="entry name" value="P-loop_NTPase"/>
</dbReference>
<evidence type="ECO:0000313" key="10">
    <source>
        <dbReference type="Proteomes" id="UP000095085"/>
    </source>
</evidence>
<feature type="domain" description="Orc1-like AAA ATPase" evidence="7">
    <location>
        <begin position="67"/>
        <end position="230"/>
    </location>
</feature>
<keyword evidence="4" id="KW-0238">DNA-binding</keyword>
<dbReference type="OrthoDB" id="343623at2759"/>
<dbReference type="SUPFAM" id="SSF52540">
    <property type="entry name" value="P-loop containing nucleoside triphosphate hydrolases"/>
    <property type="match status" value="1"/>
</dbReference>
<dbReference type="InterPro" id="IPR016527">
    <property type="entry name" value="ORC4"/>
</dbReference>
<dbReference type="Pfam" id="PF14629">
    <property type="entry name" value="ORC4_C"/>
    <property type="match status" value="1"/>
</dbReference>
<dbReference type="Gene3D" id="3.40.50.300">
    <property type="entry name" value="P-loop containing nucleotide triphosphate hydrolases"/>
    <property type="match status" value="1"/>
</dbReference>
<dbReference type="PANTHER" id="PTHR12087:SF0">
    <property type="entry name" value="ORIGIN RECOGNITION COMPLEX SUBUNIT 4"/>
    <property type="match status" value="1"/>
</dbReference>
<protein>
    <submittedName>
        <fullName evidence="9">Origin recognition complex, subunit 4</fullName>
    </submittedName>
</protein>
<dbReference type="PANTHER" id="PTHR12087">
    <property type="entry name" value="ORIGIN RECOGNITION COMPLEX SUBUNIT 4"/>
    <property type="match status" value="1"/>
</dbReference>
<feature type="domain" description="Origin recognition complex subunit 4 C-terminal" evidence="8">
    <location>
        <begin position="270"/>
        <end position="502"/>
    </location>
</feature>
<evidence type="ECO:0000259" key="8">
    <source>
        <dbReference type="Pfam" id="PF14629"/>
    </source>
</evidence>
<dbReference type="EMBL" id="KV454545">
    <property type="protein sequence ID" value="ODV65288.1"/>
    <property type="molecule type" value="Genomic_DNA"/>
</dbReference>
<dbReference type="GO" id="GO:0003688">
    <property type="term" value="F:DNA replication origin binding"/>
    <property type="evidence" value="ECO:0007669"/>
    <property type="project" value="TreeGrafter"/>
</dbReference>
<feature type="compositionally biased region" description="Basic and acidic residues" evidence="6">
    <location>
        <begin position="8"/>
        <end position="20"/>
    </location>
</feature>
<gene>
    <name evidence="9" type="ORF">HYPBUDRAFT_114767</name>
</gene>
<keyword evidence="5" id="KW-0539">Nucleus</keyword>
<organism evidence="9 10">
    <name type="scientific">Hyphopichia burtonii NRRL Y-1933</name>
    <dbReference type="NCBI Taxonomy" id="984485"/>
    <lineage>
        <taxon>Eukaryota</taxon>
        <taxon>Fungi</taxon>
        <taxon>Dikarya</taxon>
        <taxon>Ascomycota</taxon>
        <taxon>Saccharomycotina</taxon>
        <taxon>Pichiomycetes</taxon>
        <taxon>Debaryomycetaceae</taxon>
        <taxon>Hyphopichia</taxon>
    </lineage>
</organism>
<dbReference type="FunFam" id="3.40.50.300:FF:001499">
    <property type="entry name" value="Origin recognition complex subunit 4, putative"/>
    <property type="match status" value="1"/>
</dbReference>
<evidence type="ECO:0000256" key="6">
    <source>
        <dbReference type="SAM" id="MobiDB-lite"/>
    </source>
</evidence>